<dbReference type="Pfam" id="PF10022">
    <property type="entry name" value="DUF2264"/>
    <property type="match status" value="1"/>
</dbReference>
<dbReference type="InterPro" id="IPR016624">
    <property type="entry name" value="UCP014753"/>
</dbReference>
<feature type="domain" description="DUF2264" evidence="1">
    <location>
        <begin position="12"/>
        <end position="351"/>
    </location>
</feature>
<comment type="caution">
    <text evidence="3">The sequence shown here is derived from an EMBL/GenBank/DDBJ whole genome shotgun (WGS) entry which is preliminary data.</text>
</comment>
<name>A0ABD5YXC3_9EURY</name>
<dbReference type="InterPro" id="IPR049349">
    <property type="entry name" value="DUF2264_N"/>
</dbReference>
<dbReference type="RefSeq" id="WP_248910356.1">
    <property type="nucleotide sequence ID" value="NZ_CP109982.1"/>
</dbReference>
<evidence type="ECO:0000259" key="2">
    <source>
        <dbReference type="Pfam" id="PF20938"/>
    </source>
</evidence>
<reference evidence="3 4" key="1">
    <citation type="journal article" date="2019" name="Int. J. Syst. Evol. Microbiol.">
        <title>The Global Catalogue of Microorganisms (GCM) 10K type strain sequencing project: providing services to taxonomists for standard genome sequencing and annotation.</title>
        <authorList>
            <consortium name="The Broad Institute Genomics Platform"/>
            <consortium name="The Broad Institute Genome Sequencing Center for Infectious Disease"/>
            <person name="Wu L."/>
            <person name="Ma J."/>
        </authorList>
    </citation>
    <scope>NUCLEOTIDE SEQUENCE [LARGE SCALE GENOMIC DNA]</scope>
    <source>
        <strain evidence="3 4">RDMS1</strain>
    </source>
</reference>
<dbReference type="PANTHER" id="PTHR35339">
    <property type="entry name" value="LINALOOL DEHYDRATASE_ISOMERASE DOMAIN-CONTAINING PROTEIN"/>
    <property type="match status" value="1"/>
</dbReference>
<dbReference type="AlphaFoldDB" id="A0ABD5YXC3"/>
<dbReference type="PANTHER" id="PTHR35339:SF4">
    <property type="entry name" value="LINALOOL DEHYDRATASE_ISOMERASE DOMAIN-CONTAINING PROTEIN"/>
    <property type="match status" value="1"/>
</dbReference>
<proteinExistence type="predicted"/>
<dbReference type="PIRSF" id="PIRSF014753">
    <property type="entry name" value="UCP014753"/>
    <property type="match status" value="1"/>
</dbReference>
<dbReference type="InterPro" id="IPR049237">
    <property type="entry name" value="DUF2264_C"/>
</dbReference>
<evidence type="ECO:0000313" key="4">
    <source>
        <dbReference type="Proteomes" id="UP001596417"/>
    </source>
</evidence>
<accession>A0ABD5YXC3</accession>
<dbReference type="Pfam" id="PF20938">
    <property type="entry name" value="DUF2264_C"/>
    <property type="match status" value="1"/>
</dbReference>
<organism evidence="3 4">
    <name type="scientific">Halocatena marina</name>
    <dbReference type="NCBI Taxonomy" id="2934937"/>
    <lineage>
        <taxon>Archaea</taxon>
        <taxon>Methanobacteriati</taxon>
        <taxon>Methanobacteriota</taxon>
        <taxon>Stenosarchaea group</taxon>
        <taxon>Halobacteria</taxon>
        <taxon>Halobacteriales</taxon>
        <taxon>Natronomonadaceae</taxon>
        <taxon>Halocatena</taxon>
    </lineage>
</organism>
<dbReference type="Proteomes" id="UP001596417">
    <property type="component" value="Unassembled WGS sequence"/>
</dbReference>
<evidence type="ECO:0000259" key="1">
    <source>
        <dbReference type="Pfam" id="PF10022"/>
    </source>
</evidence>
<dbReference type="GeneID" id="76202733"/>
<protein>
    <submittedName>
        <fullName evidence="3">DUF2264 domain-containing protein</fullName>
    </submittedName>
</protein>
<feature type="domain" description="DUF2264" evidence="2">
    <location>
        <begin position="362"/>
        <end position="567"/>
    </location>
</feature>
<sequence length="598" mass="67439">MTNPIASNPLKTRGDAQAAVRELVTPLEKHASSGGALVRPGNTGAAFSEVCAAQEGVTRPLWGIVPLLDGNGKFEHLQRYRKGIRHGTNPNHDEYWGDIADFSHHHVEIAPLGFALALQPDEFWDPLSDAEQSQLVEWLNGTNDAELYDCNWLWFRVLANLGLRSVGANHDWVQAERDLERLEQWASDDGWYVDGTPGRVDYYAAWAMHTYGLIYAALTQDAERNAQFRDRAAKFAQDYRYWFADDGSALPYGRSLTYRFAQSSFWGALALADIEALPWSEIRWHWQRNLQWWRERPIFRDDGVLSIGYAYPTLKMSEDYNAPSSPYWALKAFLPLAQSASHPFWQAAPKPPNDLESRIVQETPKLILSRDRGDVFALAAGQNTEYNHKYNKFAYSTAFGFGVGSDVRGLASAGPDNVLALSDGNDYVRTRENVIESNVDDGISYSQWRPWDDVVVESWLVPMIPWHVRIHRLDTKRLVSSSEGGFGINLDGELISQTMEDRKAVVRNSTSTSGLVDLAANRSGDSVQPDPNTDLYHPRTIVPLLSDQHDQGIHWIVTAVFASTNATDERWFEPPRFRRGESITIIAADGEQKVEIDR</sequence>
<dbReference type="EMBL" id="JBHTAX010000006">
    <property type="protein sequence ID" value="MFC7193017.1"/>
    <property type="molecule type" value="Genomic_DNA"/>
</dbReference>
<evidence type="ECO:0000313" key="3">
    <source>
        <dbReference type="EMBL" id="MFC7193017.1"/>
    </source>
</evidence>
<keyword evidence="4" id="KW-1185">Reference proteome</keyword>
<gene>
    <name evidence="3" type="ORF">ACFQL7_26745</name>
</gene>